<dbReference type="EMBL" id="HG994360">
    <property type="protein sequence ID" value="CAF2085536.1"/>
    <property type="molecule type" value="Genomic_DNA"/>
</dbReference>
<feature type="transmembrane region" description="Helical" evidence="2">
    <location>
        <begin position="30"/>
        <end position="50"/>
    </location>
</feature>
<keyword evidence="2" id="KW-0812">Transmembrane</keyword>
<feature type="region of interest" description="Disordered" evidence="1">
    <location>
        <begin position="132"/>
        <end position="160"/>
    </location>
</feature>
<evidence type="ECO:0000313" key="3">
    <source>
        <dbReference type="EMBL" id="CAF2085536.1"/>
    </source>
</evidence>
<gene>
    <name evidence="3" type="ORF">DARMORV10_A06P20760.1</name>
</gene>
<proteinExistence type="predicted"/>
<keyword evidence="2" id="KW-1133">Transmembrane helix</keyword>
<evidence type="ECO:0000256" key="1">
    <source>
        <dbReference type="SAM" id="MobiDB-lite"/>
    </source>
</evidence>
<organism evidence="3">
    <name type="scientific">Brassica napus</name>
    <name type="common">Rape</name>
    <dbReference type="NCBI Taxonomy" id="3708"/>
    <lineage>
        <taxon>Eukaryota</taxon>
        <taxon>Viridiplantae</taxon>
        <taxon>Streptophyta</taxon>
        <taxon>Embryophyta</taxon>
        <taxon>Tracheophyta</taxon>
        <taxon>Spermatophyta</taxon>
        <taxon>Magnoliopsida</taxon>
        <taxon>eudicotyledons</taxon>
        <taxon>Gunneridae</taxon>
        <taxon>Pentapetalae</taxon>
        <taxon>rosids</taxon>
        <taxon>malvids</taxon>
        <taxon>Brassicales</taxon>
        <taxon>Brassicaceae</taxon>
        <taxon>Brassiceae</taxon>
        <taxon>Brassica</taxon>
    </lineage>
</organism>
<reference evidence="3" key="1">
    <citation type="submission" date="2021-01" db="EMBL/GenBank/DDBJ databases">
        <authorList>
            <consortium name="Genoscope - CEA"/>
            <person name="William W."/>
        </authorList>
    </citation>
    <scope>NUCLEOTIDE SEQUENCE</scope>
</reference>
<name>A0A816SAM3_BRANA</name>
<accession>A0A816SAM3</accession>
<feature type="compositionally biased region" description="Basic and acidic residues" evidence="1">
    <location>
        <begin position="132"/>
        <end position="141"/>
    </location>
</feature>
<dbReference type="AlphaFoldDB" id="A0A816SAM3"/>
<dbReference type="Proteomes" id="UP001295469">
    <property type="component" value="Chromosome A06"/>
</dbReference>
<feature type="compositionally biased region" description="Acidic residues" evidence="1">
    <location>
        <begin position="142"/>
        <end position="155"/>
    </location>
</feature>
<evidence type="ECO:0000256" key="2">
    <source>
        <dbReference type="SAM" id="Phobius"/>
    </source>
</evidence>
<keyword evidence="2" id="KW-0472">Membrane</keyword>
<sequence length="178" mass="20214">MGCSLALSLVGAVAHEFMVLHLALKFELLHLLAAIFCSECALLLHGSFLYKPDNRTDYTHTAAEPSLQNRVASSASFRSMKMPAISSNGDLVVEHVNMILYELFHSLRPPEEDRIELEVIKLKSIFNLEDKDGKSNMHDSSSESESESEDDDEVGDLNRLLGFEERRRRETCFPRKQW</sequence>
<protein>
    <submittedName>
        <fullName evidence="3">(rape) hypothetical protein</fullName>
    </submittedName>
</protein>